<dbReference type="Proteomes" id="UP000035642">
    <property type="component" value="Unassembled WGS sequence"/>
</dbReference>
<protein>
    <submittedName>
        <fullName evidence="2">Uncharacterized protein</fullName>
    </submittedName>
</protein>
<dbReference type="STRING" id="6313.A0A0K0DBC2"/>
<evidence type="ECO:0000313" key="1">
    <source>
        <dbReference type="Proteomes" id="UP000035642"/>
    </source>
</evidence>
<reference evidence="1" key="1">
    <citation type="submission" date="2012-09" db="EMBL/GenBank/DDBJ databases">
        <authorList>
            <person name="Martin A.A."/>
        </authorList>
    </citation>
    <scope>NUCLEOTIDE SEQUENCE</scope>
</reference>
<accession>A0A0K0DBC2</accession>
<name>A0A0K0DBC2_ANGCA</name>
<keyword evidence="1" id="KW-1185">Reference proteome</keyword>
<organism evidence="1 2">
    <name type="scientific">Angiostrongylus cantonensis</name>
    <name type="common">Rat lungworm</name>
    <dbReference type="NCBI Taxonomy" id="6313"/>
    <lineage>
        <taxon>Eukaryota</taxon>
        <taxon>Metazoa</taxon>
        <taxon>Ecdysozoa</taxon>
        <taxon>Nematoda</taxon>
        <taxon>Chromadorea</taxon>
        <taxon>Rhabditida</taxon>
        <taxon>Rhabditina</taxon>
        <taxon>Rhabditomorpha</taxon>
        <taxon>Strongyloidea</taxon>
        <taxon>Metastrongylidae</taxon>
        <taxon>Angiostrongylus</taxon>
    </lineage>
</organism>
<proteinExistence type="predicted"/>
<reference evidence="2" key="2">
    <citation type="submission" date="2017-02" db="UniProtKB">
        <authorList>
            <consortium name="WormBaseParasite"/>
        </authorList>
    </citation>
    <scope>IDENTIFICATION</scope>
</reference>
<dbReference type="WBParaSite" id="ACAC_0000770301-mRNA-1">
    <property type="protein sequence ID" value="ACAC_0000770301-mRNA-1"/>
    <property type="gene ID" value="ACAC_0000770301"/>
</dbReference>
<sequence length="267" mass="29705">MDSLVGLTSFASTYHNEQDSVVNQDKYADEYVVAVCRMLLNKEKEMSPSSRNSAYARLVIEKLFRNKSIDLCGIMPPAVDLQSEQQPFNLVYQIINSKSLFFEILSISSSANAACAHIHDDIIVSYSKKSTILEADDGLSNEFWLAVGQQADASTQHTSVSAESVLMRTVSFYVTRLLPIESTVPSIGCAPLVTEVGHRKRTPLDLFLPTSPLVNSIKLVGVLESQEFYSSTLHPRHLTIFCNFVTVLCNTSDFPSANRLMMLRLKL</sequence>
<dbReference type="AlphaFoldDB" id="A0A0K0DBC2"/>
<evidence type="ECO:0000313" key="2">
    <source>
        <dbReference type="WBParaSite" id="ACAC_0000770301-mRNA-1"/>
    </source>
</evidence>